<reference evidence="1" key="1">
    <citation type="submission" date="2022-04" db="EMBL/GenBank/DDBJ databases">
        <title>Jade perch genome.</title>
        <authorList>
            <person name="Chao B."/>
        </authorList>
    </citation>
    <scope>NUCLEOTIDE SEQUENCE</scope>
    <source>
        <strain evidence="1">CB-2022</strain>
    </source>
</reference>
<evidence type="ECO:0000313" key="1">
    <source>
        <dbReference type="EMBL" id="KAI3370534.1"/>
    </source>
</evidence>
<gene>
    <name evidence="1" type="ORF">L3Q82_025293</name>
</gene>
<accession>A0ACB8WRY1</accession>
<comment type="caution">
    <text evidence="1">The sequence shown here is derived from an EMBL/GenBank/DDBJ whole genome shotgun (WGS) entry which is preliminary data.</text>
</comment>
<name>A0ACB8WRY1_9TELE</name>
<dbReference type="Proteomes" id="UP000831701">
    <property type="component" value="Chromosome 7"/>
</dbReference>
<dbReference type="EMBL" id="CM041537">
    <property type="protein sequence ID" value="KAI3370534.1"/>
    <property type="molecule type" value="Genomic_DNA"/>
</dbReference>
<evidence type="ECO:0000313" key="2">
    <source>
        <dbReference type="Proteomes" id="UP000831701"/>
    </source>
</evidence>
<protein>
    <submittedName>
        <fullName evidence="1">Uncharacterized protein</fullName>
    </submittedName>
</protein>
<organism evidence="1 2">
    <name type="scientific">Scortum barcoo</name>
    <name type="common">barcoo grunter</name>
    <dbReference type="NCBI Taxonomy" id="214431"/>
    <lineage>
        <taxon>Eukaryota</taxon>
        <taxon>Metazoa</taxon>
        <taxon>Chordata</taxon>
        <taxon>Craniata</taxon>
        <taxon>Vertebrata</taxon>
        <taxon>Euteleostomi</taxon>
        <taxon>Actinopterygii</taxon>
        <taxon>Neopterygii</taxon>
        <taxon>Teleostei</taxon>
        <taxon>Neoteleostei</taxon>
        <taxon>Acanthomorphata</taxon>
        <taxon>Eupercaria</taxon>
        <taxon>Centrarchiformes</taxon>
        <taxon>Terapontoidei</taxon>
        <taxon>Terapontidae</taxon>
        <taxon>Scortum</taxon>
    </lineage>
</organism>
<keyword evidence="2" id="KW-1185">Reference proteome</keyword>
<sequence>MSWCLKLIGKNSEIVRKVPTRRMWNLHVRKGLFLTSKVSDFAQRRELVILEEFKKCLPECIVVYLNEQKVPSLSEAAVFADEFDLTQKPLPKTKAGHQYLLTMMCAATRFPEVVLLRTLRAKAVVKALVKFLSTFGLLKRIQTDQGSNFMSKIFEQSYRPREDRLREQSASVPCARLESSETLKNPEGHVDFTEPAKSDIYSLILCHFSLFGDKPTQTTVLVHDVDVGDERPIKQHAYRVNPVKRAIMKQEVEYLLENGFAVPSSSPWSSTCLLVPKSDQTHRFCTDYSKVNAITKPDSFPLPHMDDCVDRVGPAKMYLLGKASYFFFFSSSSIFFKVFFYSIQYTENEMTFVSQCHVKQLHGSPLGRNSVSPVQVGETNGVMFDLLFFVIICKTFQRFLLGLITRYRPLACFGPSCLVSAPGKHLSLLSLTTSSVPVPSGFCLLVAHRLLAVRSSLSAHLDRHPASPEFPACELLITALPIHQRGLISSVSLPRSSVSRLSWISRPVHARTF</sequence>
<proteinExistence type="predicted"/>